<organism evidence="1 2">
    <name type="scientific">Butyricicoccus intestinisimiae</name>
    <dbReference type="NCBI Taxonomy" id="2841509"/>
    <lineage>
        <taxon>Bacteria</taxon>
        <taxon>Bacillati</taxon>
        <taxon>Bacillota</taxon>
        <taxon>Clostridia</taxon>
        <taxon>Eubacteriales</taxon>
        <taxon>Butyricicoccaceae</taxon>
        <taxon>Butyricicoccus</taxon>
    </lineage>
</organism>
<reference evidence="1 2" key="1">
    <citation type="submission" date="2021-06" db="EMBL/GenBank/DDBJ databases">
        <authorList>
            <person name="Sun Q."/>
            <person name="Li D."/>
        </authorList>
    </citation>
    <scope>NUCLEOTIDE SEQUENCE [LARGE SCALE GENOMIC DNA]</scope>
    <source>
        <strain evidence="1 2">MSJd-7</strain>
    </source>
</reference>
<dbReference type="RefSeq" id="WP_216470541.1">
    <property type="nucleotide sequence ID" value="NZ_JAHLQI010000004.1"/>
</dbReference>
<name>A0ABS6ET24_9FIRM</name>
<accession>A0ABS6ET24</accession>
<dbReference type="EMBL" id="JAHLQI010000004">
    <property type="protein sequence ID" value="MBU5490851.1"/>
    <property type="molecule type" value="Genomic_DNA"/>
</dbReference>
<gene>
    <name evidence="1" type="ORF">KQI75_09525</name>
</gene>
<evidence type="ECO:0000313" key="1">
    <source>
        <dbReference type="EMBL" id="MBU5490851.1"/>
    </source>
</evidence>
<dbReference type="Proteomes" id="UP000783588">
    <property type="component" value="Unassembled WGS sequence"/>
</dbReference>
<keyword evidence="2" id="KW-1185">Reference proteome</keyword>
<dbReference type="Pfam" id="PF13189">
    <property type="entry name" value="Cytidylate_kin2"/>
    <property type="match status" value="1"/>
</dbReference>
<sequence>MKKQDMVITISREYGTGGHDIGKRLAALLDVPFYDSEIVKMTARQHNLDEDRLNEMENQSKNPLPFGLGGFGAVADSDDRMFILQSQTILELAQKPCVIVGRCADYVLQDNPNRYSIFLYSSLKARMENIKKFHPEQNPATETVKMDRRRAAYYKYHTGQEWGKPSNYHLCMDTSTLGPKTAQVLADVVRAVQQERERT</sequence>
<proteinExistence type="predicted"/>
<protein>
    <submittedName>
        <fullName evidence="1">Cytidylate kinase-like family protein</fullName>
    </submittedName>
</protein>
<comment type="caution">
    <text evidence="1">The sequence shown here is derived from an EMBL/GenBank/DDBJ whole genome shotgun (WGS) entry which is preliminary data.</text>
</comment>
<evidence type="ECO:0000313" key="2">
    <source>
        <dbReference type="Proteomes" id="UP000783588"/>
    </source>
</evidence>